<evidence type="ECO:0000313" key="1">
    <source>
        <dbReference type="EMBL" id="THD24723.1"/>
    </source>
</evidence>
<dbReference type="AlphaFoldDB" id="A0A4E0RB06"/>
<protein>
    <submittedName>
        <fullName evidence="1">Uncharacterized protein</fullName>
    </submittedName>
</protein>
<evidence type="ECO:0000313" key="2">
    <source>
        <dbReference type="Proteomes" id="UP000230066"/>
    </source>
</evidence>
<proteinExistence type="predicted"/>
<reference evidence="1" key="1">
    <citation type="submission" date="2019-03" db="EMBL/GenBank/DDBJ databases">
        <title>Improved annotation for the trematode Fasciola hepatica.</title>
        <authorList>
            <person name="Choi Y.-J."/>
            <person name="Martin J."/>
            <person name="Mitreva M."/>
        </authorList>
    </citation>
    <scope>NUCLEOTIDE SEQUENCE [LARGE SCALE GENOMIC DNA]</scope>
</reference>
<gene>
    <name evidence="1" type="ORF">D915_004409</name>
</gene>
<dbReference type="PANTHER" id="PTHR24274">
    <property type="entry name" value="CILIA- AND FLAGELLA-ASSOCIATED PROTEIN 161"/>
    <property type="match status" value="1"/>
</dbReference>
<comment type="caution">
    <text evidence="1">The sequence shown here is derived from an EMBL/GenBank/DDBJ whole genome shotgun (WGS) entry which is preliminary data.</text>
</comment>
<accession>A0A4E0RB06</accession>
<dbReference type="GO" id="GO:0031514">
    <property type="term" value="C:motile cilium"/>
    <property type="evidence" value="ECO:0007669"/>
    <property type="project" value="TreeGrafter"/>
</dbReference>
<dbReference type="InterPro" id="IPR055325">
    <property type="entry name" value="CF161"/>
</dbReference>
<keyword evidence="2" id="KW-1185">Reference proteome</keyword>
<dbReference type="GO" id="GO:0060271">
    <property type="term" value="P:cilium assembly"/>
    <property type="evidence" value="ECO:0007669"/>
    <property type="project" value="TreeGrafter"/>
</dbReference>
<dbReference type="Proteomes" id="UP000230066">
    <property type="component" value="Unassembled WGS sequence"/>
</dbReference>
<name>A0A4E0RB06_FASHE</name>
<sequence>MDRNPWAQQYSSKTLIGPWHQQRQLEQDRLDDFIERCRTGNLAIQKITRLYHTFMEDTPVKMSTDGYVRFCESYGLICPPSRPEYVALGWCNERPRTMLSADCESSMQANEVLVTDGNAVTATACINAVARTVFQIYSPESLPDGCVVKYGMPVQFRLANPRISSQPVYLASDNATPMSSSVRAGHQRVFLTTDKDSFLTHWVIEHKDPKYRLETEGCPVPCDVLVVIKHRRTNAAIAVEDRFSKDLSFGPEFEVSCHTYLDGHRAEMDCNHFSLATVIPPRDS</sequence>
<dbReference type="PANTHER" id="PTHR24274:SF1">
    <property type="entry name" value="CILIA- AND FLAGELLA-ASSOCIATED PROTEIN 161"/>
    <property type="match status" value="1"/>
</dbReference>
<dbReference type="Pfam" id="PF24569">
    <property type="entry name" value="CFAP161"/>
    <property type="match status" value="1"/>
</dbReference>
<dbReference type="Gene3D" id="2.80.10.50">
    <property type="match status" value="1"/>
</dbReference>
<dbReference type="EMBL" id="JXXN02001460">
    <property type="protein sequence ID" value="THD24723.1"/>
    <property type="molecule type" value="Genomic_DNA"/>
</dbReference>
<organism evidence="1 2">
    <name type="scientific">Fasciola hepatica</name>
    <name type="common">Liver fluke</name>
    <dbReference type="NCBI Taxonomy" id="6192"/>
    <lineage>
        <taxon>Eukaryota</taxon>
        <taxon>Metazoa</taxon>
        <taxon>Spiralia</taxon>
        <taxon>Lophotrochozoa</taxon>
        <taxon>Platyhelminthes</taxon>
        <taxon>Trematoda</taxon>
        <taxon>Digenea</taxon>
        <taxon>Plagiorchiida</taxon>
        <taxon>Echinostomata</taxon>
        <taxon>Echinostomatoidea</taxon>
        <taxon>Fasciolidae</taxon>
        <taxon>Fasciola</taxon>
    </lineage>
</organism>